<dbReference type="SUPFAM" id="SSF57716">
    <property type="entry name" value="Glucocorticoid receptor-like (DNA-binding domain)"/>
    <property type="match status" value="2"/>
</dbReference>
<feature type="region of interest" description="Disordered" evidence="24">
    <location>
        <begin position="1432"/>
        <end position="1451"/>
    </location>
</feature>
<evidence type="ECO:0000259" key="26">
    <source>
        <dbReference type="PROSITE" id="PS50023"/>
    </source>
</evidence>
<dbReference type="Pfam" id="PF25413">
    <property type="entry name" value="Rossman_Mical"/>
    <property type="match status" value="1"/>
</dbReference>
<dbReference type="Gene3D" id="1.10.418.10">
    <property type="entry name" value="Calponin-like domain"/>
    <property type="match status" value="1"/>
</dbReference>
<dbReference type="SUPFAM" id="SSF47576">
    <property type="entry name" value="Calponin-homology domain, CH-domain"/>
    <property type="match status" value="1"/>
</dbReference>
<organism evidence="28 29">
    <name type="scientific">Ictalurus punctatus</name>
    <name type="common">Channel catfish</name>
    <name type="synonym">Silurus punctatus</name>
    <dbReference type="NCBI Taxonomy" id="7998"/>
    <lineage>
        <taxon>Eukaryota</taxon>
        <taxon>Metazoa</taxon>
        <taxon>Chordata</taxon>
        <taxon>Craniata</taxon>
        <taxon>Vertebrata</taxon>
        <taxon>Euteleostomi</taxon>
        <taxon>Actinopterygii</taxon>
        <taxon>Neopterygii</taxon>
        <taxon>Teleostei</taxon>
        <taxon>Ostariophysi</taxon>
        <taxon>Siluriformes</taxon>
        <taxon>Ictaluridae</taxon>
        <taxon>Ictalurus</taxon>
    </lineage>
</organism>
<feature type="compositionally biased region" description="Polar residues" evidence="24">
    <location>
        <begin position="1156"/>
        <end position="1170"/>
    </location>
</feature>
<evidence type="ECO:0000256" key="21">
    <source>
        <dbReference type="ARBA" id="ARBA00049522"/>
    </source>
</evidence>
<evidence type="ECO:0000256" key="6">
    <source>
        <dbReference type="ARBA" id="ARBA00012709"/>
    </source>
</evidence>
<dbReference type="Pfam" id="PF12130">
    <property type="entry name" value="bMERB_dom"/>
    <property type="match status" value="1"/>
</dbReference>
<dbReference type="PROSITE" id="PS51848">
    <property type="entry name" value="BMERB"/>
    <property type="match status" value="1"/>
</dbReference>
<dbReference type="FunFam" id="1.10.418.10:FF:000023">
    <property type="entry name" value="EH domain-binding protein 1 isoform X1"/>
    <property type="match status" value="1"/>
</dbReference>
<keyword evidence="19" id="KW-0009">Actin-binding</keyword>
<keyword evidence="13 22" id="KW-0862">Zinc</keyword>
<dbReference type="SUPFAM" id="SSF51905">
    <property type="entry name" value="FAD/NAD(P)-binding domain"/>
    <property type="match status" value="1"/>
</dbReference>
<feature type="region of interest" description="Disordered" evidence="24">
    <location>
        <begin position="1557"/>
        <end position="1600"/>
    </location>
</feature>
<comment type="catalytic activity">
    <reaction evidence="21">
        <text>L-methionyl-[F-actin] + NADPH + O2 + H(+) = L-methionyl-(R)-S-oxide-[F-actin] + NADP(+) + H2O</text>
        <dbReference type="Rhea" id="RHEA:51308"/>
        <dbReference type="Rhea" id="RHEA-COMP:12953"/>
        <dbReference type="Rhea" id="RHEA-COMP:12956"/>
        <dbReference type="ChEBI" id="CHEBI:15377"/>
        <dbReference type="ChEBI" id="CHEBI:15378"/>
        <dbReference type="ChEBI" id="CHEBI:15379"/>
        <dbReference type="ChEBI" id="CHEBI:16044"/>
        <dbReference type="ChEBI" id="CHEBI:45764"/>
        <dbReference type="ChEBI" id="CHEBI:57783"/>
        <dbReference type="ChEBI" id="CHEBI:58349"/>
        <dbReference type="EC" id="1.14.13.225"/>
    </reaction>
</comment>
<proteinExistence type="inferred from homology"/>
<feature type="compositionally biased region" description="Basic and acidic residues" evidence="24">
    <location>
        <begin position="1532"/>
        <end position="1545"/>
    </location>
</feature>
<comment type="subcellular location">
    <subcellularLocation>
        <location evidence="4">Cytoplasm</location>
    </subcellularLocation>
    <subcellularLocation>
        <location evidence="3">Endosome</location>
    </subcellularLocation>
    <subcellularLocation>
        <location evidence="2">Nucleus</location>
    </subcellularLocation>
</comment>
<keyword evidence="9" id="KW-0285">Flavoprotein</keyword>
<evidence type="ECO:0000256" key="3">
    <source>
        <dbReference type="ARBA" id="ARBA00004177"/>
    </source>
</evidence>
<feature type="domain" description="LIM zinc-binding" evidence="26">
    <location>
        <begin position="1072"/>
        <end position="1132"/>
    </location>
</feature>
<keyword evidence="15" id="KW-0560">Oxidoreductase</keyword>
<feature type="coiled-coil region" evidence="23">
    <location>
        <begin position="1617"/>
        <end position="1644"/>
    </location>
</feature>
<dbReference type="Gene3D" id="3.50.50.60">
    <property type="entry name" value="FAD/NAD(P)-binding domain"/>
    <property type="match status" value="1"/>
</dbReference>
<evidence type="ECO:0000256" key="22">
    <source>
        <dbReference type="PROSITE-ProRule" id="PRU00125"/>
    </source>
</evidence>
<evidence type="ECO:0000256" key="14">
    <source>
        <dbReference type="ARBA" id="ARBA00022857"/>
    </source>
</evidence>
<evidence type="ECO:0000256" key="11">
    <source>
        <dbReference type="ARBA" id="ARBA00022753"/>
    </source>
</evidence>
<dbReference type="SMART" id="SM00132">
    <property type="entry name" value="LIM"/>
    <property type="match status" value="1"/>
</dbReference>
<gene>
    <name evidence="29" type="primary">mical2b</name>
</gene>
<dbReference type="InterPro" id="IPR001781">
    <property type="entry name" value="Znf_LIM"/>
</dbReference>
<keyword evidence="10 22" id="KW-0479">Metal-binding</keyword>
<dbReference type="Pfam" id="PF01494">
    <property type="entry name" value="FAD_binding_3"/>
    <property type="match status" value="1"/>
</dbReference>
<dbReference type="PROSITE" id="PS50023">
    <property type="entry name" value="LIM_DOMAIN_2"/>
    <property type="match status" value="1"/>
</dbReference>
<accession>A0A2D0RK17</accession>
<dbReference type="PANTHER" id="PTHR23167">
    <property type="entry name" value="CALPONIN HOMOLOGY DOMAIN-CONTAINING PROTEIN DDB_G0272472-RELATED"/>
    <property type="match status" value="1"/>
</dbReference>
<dbReference type="GO" id="GO:0120501">
    <property type="term" value="F:F-actin monooxygenase activity"/>
    <property type="evidence" value="ECO:0007669"/>
    <property type="project" value="UniProtKB-EC"/>
</dbReference>
<evidence type="ECO:0000256" key="19">
    <source>
        <dbReference type="ARBA" id="ARBA00023203"/>
    </source>
</evidence>
<dbReference type="InterPro" id="IPR036872">
    <property type="entry name" value="CH_dom_sf"/>
</dbReference>
<evidence type="ECO:0000256" key="5">
    <source>
        <dbReference type="ARBA" id="ARBA00008223"/>
    </source>
</evidence>
<dbReference type="RefSeq" id="XP_017330270.2">
    <property type="nucleotide sequence ID" value="XM_017474781.3"/>
</dbReference>
<keyword evidence="11" id="KW-0967">Endosome</keyword>
<evidence type="ECO:0000256" key="13">
    <source>
        <dbReference type="ARBA" id="ARBA00022833"/>
    </source>
</evidence>
<keyword evidence="17 22" id="KW-0440">LIM domain</keyword>
<comment type="similarity">
    <text evidence="5">Belongs to the Mical family.</text>
</comment>
<reference evidence="29" key="2">
    <citation type="submission" date="2025-08" db="UniProtKB">
        <authorList>
            <consortium name="RefSeq"/>
        </authorList>
    </citation>
    <scope>IDENTIFICATION</scope>
    <source>
        <tissue evidence="29">Blood</tissue>
    </source>
</reference>
<keyword evidence="14" id="KW-0521">NADP</keyword>
<dbReference type="InterPro" id="IPR057494">
    <property type="entry name" value="Rossman_Mical"/>
</dbReference>
<evidence type="ECO:0000256" key="8">
    <source>
        <dbReference type="ARBA" id="ARBA00022553"/>
    </source>
</evidence>
<dbReference type="PROSITE" id="PS00478">
    <property type="entry name" value="LIM_DOMAIN_1"/>
    <property type="match status" value="1"/>
</dbReference>
<evidence type="ECO:0000256" key="4">
    <source>
        <dbReference type="ARBA" id="ARBA00004496"/>
    </source>
</evidence>
<evidence type="ECO:0000256" key="10">
    <source>
        <dbReference type="ARBA" id="ARBA00022723"/>
    </source>
</evidence>
<evidence type="ECO:0000256" key="18">
    <source>
        <dbReference type="ARBA" id="ARBA00023054"/>
    </source>
</evidence>
<dbReference type="OrthoDB" id="20799at2759"/>
<feature type="region of interest" description="Disordered" evidence="24">
    <location>
        <begin position="1367"/>
        <end position="1421"/>
    </location>
</feature>
<keyword evidence="28" id="KW-1185">Reference proteome</keyword>
<feature type="region of interest" description="Disordered" evidence="24">
    <location>
        <begin position="1133"/>
        <end position="1205"/>
    </location>
</feature>
<dbReference type="InterPro" id="IPR002938">
    <property type="entry name" value="FAD-bd"/>
</dbReference>
<evidence type="ECO:0000256" key="1">
    <source>
        <dbReference type="ARBA" id="ARBA00001974"/>
    </source>
</evidence>
<evidence type="ECO:0000256" key="7">
    <source>
        <dbReference type="ARBA" id="ARBA00022490"/>
    </source>
</evidence>
<dbReference type="KEGG" id="ipu:108269164"/>
<keyword evidence="7" id="KW-0963">Cytoplasm</keyword>
<protein>
    <recommendedName>
        <fullName evidence="6">F-actin monooxygenase</fullName>
        <ecNumber evidence="6">1.14.13.225</ecNumber>
    </recommendedName>
</protein>
<feature type="region of interest" description="Disordered" evidence="24">
    <location>
        <begin position="625"/>
        <end position="649"/>
    </location>
</feature>
<keyword evidence="16" id="KW-0503">Monooxygenase</keyword>
<evidence type="ECO:0000256" key="24">
    <source>
        <dbReference type="SAM" id="MobiDB-lite"/>
    </source>
</evidence>
<feature type="compositionally biased region" description="Basic and acidic residues" evidence="24">
    <location>
        <begin position="1382"/>
        <end position="1392"/>
    </location>
</feature>
<keyword evidence="20" id="KW-0539">Nucleus</keyword>
<dbReference type="PRINTS" id="PR00420">
    <property type="entry name" value="RNGMNOXGNASE"/>
</dbReference>
<dbReference type="InterPro" id="IPR001715">
    <property type="entry name" value="CH_dom"/>
</dbReference>
<comment type="cofactor">
    <cofactor evidence="1">
        <name>FAD</name>
        <dbReference type="ChEBI" id="CHEBI:57692"/>
    </cofactor>
</comment>
<dbReference type="GO" id="GO:0005768">
    <property type="term" value="C:endosome"/>
    <property type="evidence" value="ECO:0007669"/>
    <property type="project" value="UniProtKB-SubCell"/>
</dbReference>
<dbReference type="GeneID" id="108269164"/>
<dbReference type="GO" id="GO:0071949">
    <property type="term" value="F:FAD binding"/>
    <property type="evidence" value="ECO:0007669"/>
    <property type="project" value="InterPro"/>
</dbReference>
<dbReference type="Pfam" id="PF00412">
    <property type="entry name" value="LIM"/>
    <property type="match status" value="1"/>
</dbReference>
<dbReference type="PANTHER" id="PTHR23167:SF39">
    <property type="entry name" value="[F-ACTIN]-MONOOXYGENASE MICAL2"/>
    <property type="match status" value="1"/>
</dbReference>
<dbReference type="Gene3D" id="2.10.110.10">
    <property type="entry name" value="Cysteine Rich Protein"/>
    <property type="match status" value="1"/>
</dbReference>
<evidence type="ECO:0000256" key="23">
    <source>
        <dbReference type="SAM" id="Coils"/>
    </source>
</evidence>
<feature type="domain" description="BMERB" evidence="27">
    <location>
        <begin position="1607"/>
        <end position="1756"/>
    </location>
</feature>
<evidence type="ECO:0000256" key="17">
    <source>
        <dbReference type="ARBA" id="ARBA00023038"/>
    </source>
</evidence>
<feature type="compositionally biased region" description="Low complexity" evidence="24">
    <location>
        <begin position="1190"/>
        <end position="1202"/>
    </location>
</feature>
<evidence type="ECO:0000313" key="29">
    <source>
        <dbReference type="RefSeq" id="XP_017330270.2"/>
    </source>
</evidence>
<keyword evidence="8" id="KW-0597">Phosphoprotein</keyword>
<dbReference type="FunFam" id="3.50.50.60:FF:000004">
    <property type="entry name" value="protein-methionine sulfoxide oxidase MICAL2 isoform X1"/>
    <property type="match status" value="1"/>
</dbReference>
<dbReference type="InterPro" id="IPR036188">
    <property type="entry name" value="FAD/NAD-bd_sf"/>
</dbReference>
<evidence type="ECO:0000256" key="12">
    <source>
        <dbReference type="ARBA" id="ARBA00022827"/>
    </source>
</evidence>
<dbReference type="CTD" id="569564"/>
<evidence type="ECO:0000259" key="25">
    <source>
        <dbReference type="PROSITE" id="PS50021"/>
    </source>
</evidence>
<evidence type="ECO:0000256" key="15">
    <source>
        <dbReference type="ARBA" id="ARBA00023002"/>
    </source>
</evidence>
<dbReference type="GO" id="GO:0005634">
    <property type="term" value="C:nucleus"/>
    <property type="evidence" value="ECO:0007669"/>
    <property type="project" value="UniProtKB-SubCell"/>
</dbReference>
<reference evidence="28" key="1">
    <citation type="journal article" date="2016" name="Nat. Commun.">
        <title>The channel catfish genome sequence provides insights into the evolution of scale formation in teleosts.</title>
        <authorList>
            <person name="Liu Z."/>
            <person name="Liu S."/>
            <person name="Yao J."/>
            <person name="Bao L."/>
            <person name="Zhang J."/>
            <person name="Li Y."/>
            <person name="Jiang C."/>
            <person name="Sun L."/>
            <person name="Wang R."/>
            <person name="Zhang Y."/>
            <person name="Zhou T."/>
            <person name="Zeng Q."/>
            <person name="Fu Q."/>
            <person name="Gao S."/>
            <person name="Li N."/>
            <person name="Koren S."/>
            <person name="Jiang Y."/>
            <person name="Zimin A."/>
            <person name="Xu P."/>
            <person name="Phillippy A.M."/>
            <person name="Geng X."/>
            <person name="Song L."/>
            <person name="Sun F."/>
            <person name="Li C."/>
            <person name="Wang X."/>
            <person name="Chen A."/>
            <person name="Jin Y."/>
            <person name="Yuan Z."/>
            <person name="Yang Y."/>
            <person name="Tan S."/>
            <person name="Peatman E."/>
            <person name="Lu J."/>
            <person name="Qin Z."/>
            <person name="Dunham R."/>
            <person name="Li Z."/>
            <person name="Sonstegard T."/>
            <person name="Feng J."/>
            <person name="Danzmann R.G."/>
            <person name="Schroeder S."/>
            <person name="Scheffler B."/>
            <person name="Duke M.V."/>
            <person name="Ballard L."/>
            <person name="Kucuktas H."/>
            <person name="Kaltenboeck L."/>
            <person name="Liu H."/>
            <person name="Armbruster J."/>
            <person name="Xie Y."/>
            <person name="Kirby M.L."/>
            <person name="Tian Y."/>
            <person name="Flanagan M.E."/>
            <person name="Mu W."/>
            <person name="Waldbieser G.C."/>
        </authorList>
    </citation>
    <scope>NUCLEOTIDE SEQUENCE [LARGE SCALE GENOMIC DNA]</scope>
    <source>
        <strain evidence="28">SDA103</strain>
    </source>
</reference>
<evidence type="ECO:0000256" key="2">
    <source>
        <dbReference type="ARBA" id="ARBA00004123"/>
    </source>
</evidence>
<evidence type="ECO:0000259" key="27">
    <source>
        <dbReference type="PROSITE" id="PS51848"/>
    </source>
</evidence>
<feature type="domain" description="Calponin-homology (CH)" evidence="25">
    <location>
        <begin position="516"/>
        <end position="619"/>
    </location>
</feature>
<dbReference type="CDD" id="cd09439">
    <property type="entry name" value="LIM_Mical"/>
    <property type="match status" value="1"/>
</dbReference>
<evidence type="ECO:0000313" key="28">
    <source>
        <dbReference type="Proteomes" id="UP000221080"/>
    </source>
</evidence>
<dbReference type="Proteomes" id="UP000221080">
    <property type="component" value="Chromosome 8"/>
</dbReference>
<dbReference type="SMART" id="SM00033">
    <property type="entry name" value="CH"/>
    <property type="match status" value="1"/>
</dbReference>
<dbReference type="SMART" id="SM01203">
    <property type="entry name" value="DUF3585"/>
    <property type="match status" value="1"/>
</dbReference>
<dbReference type="GO" id="GO:0046872">
    <property type="term" value="F:metal ion binding"/>
    <property type="evidence" value="ECO:0007669"/>
    <property type="project" value="UniProtKB-KW"/>
</dbReference>
<evidence type="ECO:0000256" key="20">
    <source>
        <dbReference type="ARBA" id="ARBA00023242"/>
    </source>
</evidence>
<dbReference type="PROSITE" id="PS50021">
    <property type="entry name" value="CH"/>
    <property type="match status" value="1"/>
</dbReference>
<evidence type="ECO:0000256" key="9">
    <source>
        <dbReference type="ARBA" id="ARBA00022630"/>
    </source>
</evidence>
<dbReference type="InterPro" id="IPR022735">
    <property type="entry name" value="bMERB_dom"/>
</dbReference>
<keyword evidence="12" id="KW-0274">FAD</keyword>
<evidence type="ECO:0000256" key="16">
    <source>
        <dbReference type="ARBA" id="ARBA00023033"/>
    </source>
</evidence>
<feature type="compositionally biased region" description="Polar residues" evidence="24">
    <location>
        <begin position="1582"/>
        <end position="1592"/>
    </location>
</feature>
<feature type="region of interest" description="Disordered" evidence="24">
    <location>
        <begin position="1505"/>
        <end position="1545"/>
    </location>
</feature>
<dbReference type="GO" id="GO:0003779">
    <property type="term" value="F:actin binding"/>
    <property type="evidence" value="ECO:0007669"/>
    <property type="project" value="UniProtKB-KW"/>
</dbReference>
<dbReference type="InterPro" id="IPR050540">
    <property type="entry name" value="F-actin_Monoox_Mical"/>
</dbReference>
<dbReference type="Pfam" id="PF00307">
    <property type="entry name" value="CH"/>
    <property type="match status" value="1"/>
</dbReference>
<dbReference type="EC" id="1.14.13.225" evidence="6"/>
<keyword evidence="18 23" id="KW-0175">Coiled coil</keyword>
<name>A0A2D0RK17_ICTPU</name>
<sequence length="1768" mass="199414">MGETDDERSSQASQLFENFVQASTCKGTLQAFGLLCRLLELDPADHRGFYSNLKAAVTSWKAKALWTKLDKRANHKEYKKGRACEDVRCLIIGGGPCGLRTAIELALLGAKVVVIEKRDSFSRNNVLHLWPYTIHDLRNLGAKKFYGKFCAGAIDHISIRQLQLILLKVSLIVGVEVHLNVEFLKLREPPEEQGNDGPGWRAEMHPASHAISDYEFDVLIGADGRRSTLDGFRRKEFRGKLAIAITANFVNRNTTAEAKVEEISGVAFIFNQKFFLELKDETGIDLENIVYYKDNTHYFVMTAKKQSLLDKGVIIHDYIETERLLHSDNVNQEALLSYAREAADFGTNYQLPSLDYAMNHYGQPDVAMFDFTCMYASENAALIREKNGHQLLVALVGDSLLEPFWPMGTGCARGFLAAFDTVWMVQGWTQGKAPLELLSERESIYRLLPQTTAENISKNFEQYTIDPATRYPNLNSTCVRPHQVQHLYINGEQNSCSLERSGPTRRSVSISRKESEVRPSRLLLWCQKQTQGYRGVNVTDLTTSWRSGLALCALIHHQRPDLIDFDSLNEVDSAKNNQLAFEVAERAFGIQPLITGKEMAAEQEPDKLVMVLYLSKFYEMFRNSSLPASGAPRETNENNEDISSKPNNSVYNLMNLALPRKRIPKDDKRVEDNDLNKKRRKGISYLEELSKQSTSTAVEEGEQKENKVRSMATQLQAKFEENAPSCVLRRQSESDSCCEKPVSLDMTENPRFAKPKLQSSHPPSSPKPKWQPSPYLRLLESQMQPGHKHGHLENQHMQVQSVYHNRVDQSGFQTPEAQFNCQTTEPWSRHQVQASYPTPDPQSSLQCLSVSATQLLTLKHVLKPQEQPSITSKPSETLLFSTPALGGMLQRLKILEDKTTQKKVQTQSAREFSRKSIRERAEQLSFLFSGTPSQMIGPSAAPASPPPKPISCPSLPKPSALSCLLCPVPEAQPQPKQCNGHSESEQMTHDHHVQKSRSEIKRVQCLDPSKQRTVGKVSSVIGVKAATLAILYETDHRPDKPYTLSLTEARRCQDSGSVNLRKEFAPGMGGSDTCHFCKKRVYVMERLSAEGYFFHRECFRCDVCSATLRLGGHVFDQGTFYCKLHFSQRRSSHRLRKPEVHRGDVSVPDDGDGYSASGSLHSQPSDTLGISSLPKEDRIQKVLQDTENMPESSSEPITNSSSGDLSAQDVATKCEPLGPSSPQVNIVERSYTRGEITFRSNRWKRKIRATLPLIFVKPFEQKRGGDDALIEEDGDSDFEEIHAPQEPENHAADSHCPLQEEPEQSAVVDIPHYRTHGISSIPKSITCSPAQQLDTSTFASDQQSAFNRKKKLTLSSFEKERLLNWDLTTPGTFSSMPMTSDQAERYGRRPENSTKPQTSPESQSVPSPAPAEPEHSPPLSGFQLWASTLRRSFSGAGNNPKVIRRNRPARARPLSEGSFSFLFGVSAQNQGEDVVQNRADAEGSQIRTASMSEITAMLEQVTLCNKPSGTTKDDMASLPPRKLNFFSSMRLKRNEGGDRSKMDNQTKDTWSILSKFRNKASSQQQQQAEDDYSSSEEDQKSITQRSDSGQSERQSKQQEKTLIMQTKREQLKRLHRAQVIQRQLEEVEEKQRALEEKGVVLEKILRGESEDASADEAELLHTWFRLVLEKNKLARYESELMIFAKELELEDRQSRLQQDLRRRMATEDCKKSAAELAEEQALLGEVMKVVEERDRLVSLLEEQRLQEKAEDHDLESLILSKGYQFHWS</sequence>
<feature type="compositionally biased region" description="Polar residues" evidence="24">
    <location>
        <begin position="1367"/>
        <end position="1381"/>
    </location>
</feature>